<feature type="transmembrane region" description="Helical" evidence="1">
    <location>
        <begin position="12"/>
        <end position="36"/>
    </location>
</feature>
<dbReference type="Gene3D" id="3.30.700.10">
    <property type="entry name" value="Glycoprotein, Type 4 Pilin"/>
    <property type="match status" value="1"/>
</dbReference>
<keyword evidence="1" id="KW-1133">Transmembrane helix</keyword>
<evidence type="ECO:0000313" key="3">
    <source>
        <dbReference type="Proteomes" id="UP000034075"/>
    </source>
</evidence>
<evidence type="ECO:0000256" key="1">
    <source>
        <dbReference type="SAM" id="Phobius"/>
    </source>
</evidence>
<evidence type="ECO:0000313" key="2">
    <source>
        <dbReference type="EMBL" id="KKQ11777.1"/>
    </source>
</evidence>
<dbReference type="AlphaFoldDB" id="A0A0G0F1S0"/>
<keyword evidence="1" id="KW-0812">Transmembrane</keyword>
<keyword evidence="1" id="KW-0472">Membrane</keyword>
<gene>
    <name evidence="2" type="ORF">US24_C0015G0016</name>
</gene>
<organism evidence="2 3">
    <name type="scientific">candidate division WS6 bacterium GW2011_GWC2_36_7</name>
    <dbReference type="NCBI Taxonomy" id="1619091"/>
    <lineage>
        <taxon>Bacteria</taxon>
        <taxon>Candidatus Dojkabacteria</taxon>
    </lineage>
</organism>
<reference evidence="2" key="1">
    <citation type="journal article" date="2015" name="Nature">
        <title>rRNA introns, odd ribosomes, and small enigmatic genomes across a large radiation of phyla.</title>
        <authorList>
            <person name="Brown C.T."/>
            <person name="Hug L.A."/>
            <person name="Thomas B.C."/>
            <person name="Sharon I."/>
            <person name="Castelle C.J."/>
            <person name="Singh A."/>
            <person name="Wilkins M.J."/>
            <person name="Williams K.H."/>
            <person name="Banfield J.F."/>
        </authorList>
    </citation>
    <scope>NUCLEOTIDE SEQUENCE [LARGE SCALE GENOMIC DNA]</scope>
</reference>
<name>A0A0G0F1S0_9BACT</name>
<proteinExistence type="predicted"/>
<protein>
    <recommendedName>
        <fullName evidence="4">General secretion pathway protein G</fullName>
    </recommendedName>
</protein>
<comment type="caution">
    <text evidence="2">The sequence shown here is derived from an EMBL/GenBank/DDBJ whole genome shotgun (WGS) entry which is preliminary data.</text>
</comment>
<evidence type="ECO:0008006" key="4">
    <source>
        <dbReference type="Google" id="ProtNLM"/>
    </source>
</evidence>
<dbReference type="EMBL" id="LBSF01000015">
    <property type="protein sequence ID" value="KKQ11777.1"/>
    <property type="molecule type" value="Genomic_DNA"/>
</dbReference>
<dbReference type="InterPro" id="IPR045584">
    <property type="entry name" value="Pilin-like"/>
</dbReference>
<sequence length="178" mass="18907">MRKNLYEAFTLVEMLIVMGILIILMAVGITAGRFAINRANDVAHQNAVDQIYTGLQAYYTDNREFPIGTETPATMIAAAGVLGQYLDNGAFDGGTAATYYYMVSTDQQVVLVCVAKGGLDDDKELGFYCNGNGFGATEVAGGAITSKDVAFGTGADYTYISTPSTGITSSDWDGNAWN</sequence>
<dbReference type="Proteomes" id="UP000034075">
    <property type="component" value="Unassembled WGS sequence"/>
</dbReference>
<dbReference type="SUPFAM" id="SSF54523">
    <property type="entry name" value="Pili subunits"/>
    <property type="match status" value="1"/>
</dbReference>
<accession>A0A0G0F1S0</accession>